<dbReference type="GO" id="GO:0005375">
    <property type="term" value="F:copper ion transmembrane transporter activity"/>
    <property type="evidence" value="ECO:0007669"/>
    <property type="project" value="UniProtKB-UniRule"/>
</dbReference>
<keyword evidence="4" id="KW-0187">Copper transport</keyword>
<keyword evidence="4" id="KW-0813">Transport</keyword>
<dbReference type="Pfam" id="PF04145">
    <property type="entry name" value="Ctr"/>
    <property type="match status" value="1"/>
</dbReference>
<evidence type="ECO:0000256" key="2">
    <source>
        <dbReference type="ARBA" id="ARBA00022989"/>
    </source>
</evidence>
<proteinExistence type="inferred from homology"/>
<gene>
    <name evidence="5" type="ORF">K461DRAFT_230953</name>
</gene>
<comment type="caution">
    <text evidence="5">The sequence shown here is derived from an EMBL/GenBank/DDBJ whole genome shotgun (WGS) entry which is preliminary data.</text>
</comment>
<feature type="transmembrane region" description="Helical" evidence="4">
    <location>
        <begin position="33"/>
        <end position="52"/>
    </location>
</feature>
<keyword evidence="2 4" id="KW-1133">Transmembrane helix</keyword>
<dbReference type="InterPro" id="IPR007274">
    <property type="entry name" value="Cop_transporter"/>
</dbReference>
<reference evidence="5" key="1">
    <citation type="journal article" date="2020" name="Stud. Mycol.">
        <title>101 Dothideomycetes genomes: a test case for predicting lifestyles and emergence of pathogens.</title>
        <authorList>
            <person name="Haridas S."/>
            <person name="Albert R."/>
            <person name="Binder M."/>
            <person name="Bloem J."/>
            <person name="Labutti K."/>
            <person name="Salamov A."/>
            <person name="Andreopoulos B."/>
            <person name="Baker S."/>
            <person name="Barry K."/>
            <person name="Bills G."/>
            <person name="Bluhm B."/>
            <person name="Cannon C."/>
            <person name="Castanera R."/>
            <person name="Culley D."/>
            <person name="Daum C."/>
            <person name="Ezra D."/>
            <person name="Gonzalez J."/>
            <person name="Henrissat B."/>
            <person name="Kuo A."/>
            <person name="Liang C."/>
            <person name="Lipzen A."/>
            <person name="Lutzoni F."/>
            <person name="Magnuson J."/>
            <person name="Mondo S."/>
            <person name="Nolan M."/>
            <person name="Ohm R."/>
            <person name="Pangilinan J."/>
            <person name="Park H.-J."/>
            <person name="Ramirez L."/>
            <person name="Alfaro M."/>
            <person name="Sun H."/>
            <person name="Tritt A."/>
            <person name="Yoshinaga Y."/>
            <person name="Zwiers L.-H."/>
            <person name="Turgeon B."/>
            <person name="Goodwin S."/>
            <person name="Spatafora J."/>
            <person name="Crous P."/>
            <person name="Grigoriev I."/>
        </authorList>
    </citation>
    <scope>NUCLEOTIDE SEQUENCE</scope>
    <source>
        <strain evidence="5">CBS 260.36</strain>
    </source>
</reference>
<dbReference type="Proteomes" id="UP000799439">
    <property type="component" value="Unassembled WGS sequence"/>
</dbReference>
<organism evidence="5 6">
    <name type="scientific">Myriangium duriaei CBS 260.36</name>
    <dbReference type="NCBI Taxonomy" id="1168546"/>
    <lineage>
        <taxon>Eukaryota</taxon>
        <taxon>Fungi</taxon>
        <taxon>Dikarya</taxon>
        <taxon>Ascomycota</taxon>
        <taxon>Pezizomycotina</taxon>
        <taxon>Dothideomycetes</taxon>
        <taxon>Dothideomycetidae</taxon>
        <taxon>Myriangiales</taxon>
        <taxon>Myriangiaceae</taxon>
        <taxon>Myriangium</taxon>
    </lineage>
</organism>
<evidence type="ECO:0000313" key="5">
    <source>
        <dbReference type="EMBL" id="KAF2149530.1"/>
    </source>
</evidence>
<name>A0A9P4IXH5_9PEZI</name>
<comment type="similarity">
    <text evidence="4">Belongs to the copper transporter (Ctr) (TC 1.A.56) family. SLC31A subfamily.</text>
</comment>
<keyword evidence="4" id="KW-0406">Ion transport</keyword>
<keyword evidence="1 4" id="KW-0812">Transmembrane</keyword>
<keyword evidence="6" id="KW-1185">Reference proteome</keyword>
<protein>
    <recommendedName>
        <fullName evidence="4">Copper transport protein</fullName>
    </recommendedName>
</protein>
<evidence type="ECO:0000256" key="4">
    <source>
        <dbReference type="RuleBase" id="RU367022"/>
    </source>
</evidence>
<sequence>MASMGSMSMQMYFTTSTTTPLWSARWTPSSTGTYAGTCVFLIVFALISRLVGAARQRLEQKWHDDALNRRYVVVADKDGGEGQFSSSQIKGESETGVLTARGIDETVRVIKTKSRSKERTPFRLSVDLPRSMVYIVQAGMGYLLMLAVMTFNVGYFMSVLGGLFLGELAVGRFTSHGGDH</sequence>
<dbReference type="OrthoDB" id="73901at2759"/>
<dbReference type="PANTHER" id="PTHR12483">
    <property type="entry name" value="SOLUTE CARRIER FAMILY 31 COPPER TRANSPORTERS"/>
    <property type="match status" value="1"/>
</dbReference>
<evidence type="ECO:0000256" key="3">
    <source>
        <dbReference type="ARBA" id="ARBA00023136"/>
    </source>
</evidence>
<comment type="subcellular location">
    <subcellularLocation>
        <location evidence="4">Membrane</location>
        <topology evidence="4">Multi-pass membrane protein</topology>
    </subcellularLocation>
</comment>
<dbReference type="PANTHER" id="PTHR12483:SF120">
    <property type="entry name" value="HIGH-AFFINITY COPPER TRANSPORTER CTRA2"/>
    <property type="match status" value="1"/>
</dbReference>
<dbReference type="AlphaFoldDB" id="A0A9P4IXH5"/>
<keyword evidence="4" id="KW-0186">Copper</keyword>
<dbReference type="EMBL" id="ML996091">
    <property type="protein sequence ID" value="KAF2149530.1"/>
    <property type="molecule type" value="Genomic_DNA"/>
</dbReference>
<accession>A0A9P4IXH5</accession>
<feature type="transmembrane region" description="Helical" evidence="4">
    <location>
        <begin position="140"/>
        <end position="165"/>
    </location>
</feature>
<dbReference type="GO" id="GO:0005886">
    <property type="term" value="C:plasma membrane"/>
    <property type="evidence" value="ECO:0007669"/>
    <property type="project" value="TreeGrafter"/>
</dbReference>
<keyword evidence="3 4" id="KW-0472">Membrane</keyword>
<evidence type="ECO:0000256" key="1">
    <source>
        <dbReference type="ARBA" id="ARBA00022692"/>
    </source>
</evidence>
<evidence type="ECO:0000313" key="6">
    <source>
        <dbReference type="Proteomes" id="UP000799439"/>
    </source>
</evidence>